<gene>
    <name evidence="1" type="ORF">EY643_03800</name>
</gene>
<organism evidence="1 2">
    <name type="scientific">Halioglobus maricola</name>
    <dbReference type="NCBI Taxonomy" id="2601894"/>
    <lineage>
        <taxon>Bacteria</taxon>
        <taxon>Pseudomonadati</taxon>
        <taxon>Pseudomonadota</taxon>
        <taxon>Gammaproteobacteria</taxon>
        <taxon>Cellvibrionales</taxon>
        <taxon>Halieaceae</taxon>
        <taxon>Halioglobus</taxon>
    </lineage>
</organism>
<dbReference type="Proteomes" id="UP000326287">
    <property type="component" value="Chromosome"/>
</dbReference>
<dbReference type="OrthoDB" id="5740511at2"/>
<dbReference type="KEGG" id="halc:EY643_03800"/>
<keyword evidence="2" id="KW-1185">Reference proteome</keyword>
<dbReference type="GO" id="GO:0043683">
    <property type="term" value="P:type IV pilus assembly"/>
    <property type="evidence" value="ECO:0007669"/>
    <property type="project" value="InterPro"/>
</dbReference>
<dbReference type="InterPro" id="IPR045584">
    <property type="entry name" value="Pilin-like"/>
</dbReference>
<name>A0A5P9NRR3_9GAMM</name>
<dbReference type="Pfam" id="PF07963">
    <property type="entry name" value="N_methyl"/>
    <property type="match status" value="1"/>
</dbReference>
<dbReference type="InterPro" id="IPR012902">
    <property type="entry name" value="N_methyl_site"/>
</dbReference>
<sequence length="145" mass="16076">MMRESGFSLLEMLVTLALVAILLALALPGYREVLMRSHRAIGKAVLHEVAARQERFLLERRRYGLTLAELGLADEYFVDGGANAVDAGRAVYKIELAVEDDEYLGVTAWPYNLQTQDSDCGAFTLGRRGERGVSGAWASRPQLCW</sequence>
<dbReference type="RefSeq" id="WP_153240896.1">
    <property type="nucleotide sequence ID" value="NZ_CP036422.1"/>
</dbReference>
<protein>
    <submittedName>
        <fullName evidence="1">Prepilin-type N-terminal cleavage/methylation domain-containing protein</fullName>
    </submittedName>
</protein>
<dbReference type="Gene3D" id="3.30.700.10">
    <property type="entry name" value="Glycoprotein, Type 4 Pilin"/>
    <property type="match status" value="1"/>
</dbReference>
<dbReference type="Pfam" id="PF16732">
    <property type="entry name" value="ComP_DUS"/>
    <property type="match status" value="1"/>
</dbReference>
<dbReference type="NCBIfam" id="TIGR02532">
    <property type="entry name" value="IV_pilin_GFxxxE"/>
    <property type="match status" value="1"/>
</dbReference>
<dbReference type="EMBL" id="CP036422">
    <property type="protein sequence ID" value="QFU77748.1"/>
    <property type="molecule type" value="Genomic_DNA"/>
</dbReference>
<dbReference type="SUPFAM" id="SSF54523">
    <property type="entry name" value="Pili subunits"/>
    <property type="match status" value="1"/>
</dbReference>
<evidence type="ECO:0000313" key="1">
    <source>
        <dbReference type="EMBL" id="QFU77748.1"/>
    </source>
</evidence>
<evidence type="ECO:0000313" key="2">
    <source>
        <dbReference type="Proteomes" id="UP000326287"/>
    </source>
</evidence>
<reference evidence="1 2" key="1">
    <citation type="submission" date="2019-02" db="EMBL/GenBank/DDBJ databases">
        <authorList>
            <person name="Li S.-H."/>
        </authorList>
    </citation>
    <scope>NUCLEOTIDE SEQUENCE [LARGE SCALE GENOMIC DNA]</scope>
    <source>
        <strain evidence="1 2">IMCC14385</strain>
    </source>
</reference>
<proteinExistence type="predicted"/>
<accession>A0A5P9NRR3</accession>
<dbReference type="InterPro" id="IPR031982">
    <property type="entry name" value="PilE-like"/>
</dbReference>
<dbReference type="PROSITE" id="PS00409">
    <property type="entry name" value="PROKAR_NTER_METHYL"/>
    <property type="match status" value="1"/>
</dbReference>
<dbReference type="AlphaFoldDB" id="A0A5P9NRR3"/>